<organism evidence="2 3">
    <name type="scientific">Legionella geestiana</name>
    <dbReference type="NCBI Taxonomy" id="45065"/>
    <lineage>
        <taxon>Bacteria</taxon>
        <taxon>Pseudomonadati</taxon>
        <taxon>Pseudomonadota</taxon>
        <taxon>Gammaproteobacteria</taxon>
        <taxon>Legionellales</taxon>
        <taxon>Legionellaceae</taxon>
        <taxon>Legionella</taxon>
    </lineage>
</organism>
<dbReference type="Proteomes" id="UP000054785">
    <property type="component" value="Unassembled WGS sequence"/>
</dbReference>
<feature type="region of interest" description="Disordered" evidence="1">
    <location>
        <begin position="478"/>
        <end position="505"/>
    </location>
</feature>
<evidence type="ECO:0000256" key="1">
    <source>
        <dbReference type="SAM" id="MobiDB-lite"/>
    </source>
</evidence>
<reference evidence="2 3" key="1">
    <citation type="submission" date="2015-11" db="EMBL/GenBank/DDBJ databases">
        <title>Genomic analysis of 38 Legionella species identifies large and diverse effector repertoires.</title>
        <authorList>
            <person name="Burstein D."/>
            <person name="Amaro F."/>
            <person name="Zusman T."/>
            <person name="Lifshitz Z."/>
            <person name="Cohen O."/>
            <person name="Gilbert J.A."/>
            <person name="Pupko T."/>
            <person name="Shuman H.A."/>
            <person name="Segal G."/>
        </authorList>
    </citation>
    <scope>NUCLEOTIDE SEQUENCE [LARGE SCALE GENOMIC DNA]</scope>
    <source>
        <strain evidence="2 3">ATCC 49504</strain>
    </source>
</reference>
<accession>A0A0W0TTD0</accession>
<evidence type="ECO:0000313" key="2">
    <source>
        <dbReference type="EMBL" id="KTC98961.1"/>
    </source>
</evidence>
<comment type="caution">
    <text evidence="2">The sequence shown here is derived from an EMBL/GenBank/DDBJ whole genome shotgun (WGS) entry which is preliminary data.</text>
</comment>
<dbReference type="EMBL" id="LNYC01000052">
    <property type="protein sequence ID" value="KTC98961.1"/>
    <property type="molecule type" value="Genomic_DNA"/>
</dbReference>
<keyword evidence="3" id="KW-1185">Reference proteome</keyword>
<dbReference type="STRING" id="45065.Lgee_1407"/>
<evidence type="ECO:0000313" key="3">
    <source>
        <dbReference type="Proteomes" id="UP000054785"/>
    </source>
</evidence>
<dbReference type="PATRIC" id="fig|45065.4.peg.1521"/>
<feature type="compositionally biased region" description="Low complexity" evidence="1">
    <location>
        <begin position="488"/>
        <end position="505"/>
    </location>
</feature>
<dbReference type="AlphaFoldDB" id="A0A0W0TTD0"/>
<protein>
    <submittedName>
        <fullName evidence="2">Uncharacterized protein</fullName>
    </submittedName>
</protein>
<proteinExistence type="predicted"/>
<sequence>MLISTLRDAISKYDESKGLLRHYVTGDESHVQLLQEFLKKHMYTGESLHDEALPELVNILLSKSSAGQASSACFTEIADKFGGMEVLSGMARAGLTTPRYLAFIERHPNNAEALVRWLKVFAEHGIRFEDYLPYLENISIPERFYPTFEYLMRQLKEAIEAPGSRSKRLRVQEILSIFTALKKLGITADMAIFGSSPENRSPLIPSMSKVLNCREIITHIAIHEHTLDAEMLHRICNEVNDPEKFLSSLRIYGVPALDLLLRRQNNIPSDPISKAFFVNYKIHADSPQSASVAFLTITEEARTNAVNAWIKLNAASHGSLLSPPLFKKLQDAPNLATAWQETVECINHVFPEDMREAQLSLAATSCANPRVTHPVDFLQSITILAKRGQLDEERLRRLCDNDRAVEARKILIALQLLDSHAKLDSINADSVMIDPGNGPQLASDLCGVEAVEIPASEESSLFDVILVSPSRDGLGLFRPDSPSREQMAACSTSSGASCSYSGDRS</sequence>
<dbReference type="RefSeq" id="WP_028385699.1">
    <property type="nucleotide sequence ID" value="NZ_CAAAHN010000006.1"/>
</dbReference>
<gene>
    <name evidence="2" type="ORF">Lgee_1407</name>
</gene>
<name>A0A0W0TTD0_9GAMM</name>